<sequence length="249" mass="28905">MQRRQTFPPFIHQHWHTATLPEQLATCMSISQLFVARTTETRPFLWRSIYGEAQRFRDELDTYSKYDIMVALQALVIYTIMAVVDQDIETLDRYARLTGTFRVMTMKLLQLLDGAPFAEHEWANPSAQWEDWIFAESRRRIGCLWFVVTRTVWPRGEEPCRGLIASRDKPLCTAKAMWEARTREEWETERAFHEVSLLHTDMWSFGALMDAHEGGGPLNAMRLDAWEAGTDKLGALMSIAICLVDKEQD</sequence>
<evidence type="ECO:0000313" key="1">
    <source>
        <dbReference type="EMBL" id="KAJ9156128.1"/>
    </source>
</evidence>
<gene>
    <name evidence="1" type="ORF">NKR23_g1121</name>
</gene>
<protein>
    <recommendedName>
        <fullName evidence="3">Transcription factor domain-containing protein</fullName>
    </recommendedName>
</protein>
<dbReference type="AlphaFoldDB" id="A0AA38VWR8"/>
<organism evidence="1 2">
    <name type="scientific">Pleurostoma richardsiae</name>
    <dbReference type="NCBI Taxonomy" id="41990"/>
    <lineage>
        <taxon>Eukaryota</taxon>
        <taxon>Fungi</taxon>
        <taxon>Dikarya</taxon>
        <taxon>Ascomycota</taxon>
        <taxon>Pezizomycotina</taxon>
        <taxon>Sordariomycetes</taxon>
        <taxon>Sordariomycetidae</taxon>
        <taxon>Calosphaeriales</taxon>
        <taxon>Pleurostomataceae</taxon>
        <taxon>Pleurostoma</taxon>
    </lineage>
</organism>
<evidence type="ECO:0000313" key="2">
    <source>
        <dbReference type="Proteomes" id="UP001174694"/>
    </source>
</evidence>
<evidence type="ECO:0008006" key="3">
    <source>
        <dbReference type="Google" id="ProtNLM"/>
    </source>
</evidence>
<reference evidence="1" key="1">
    <citation type="submission" date="2022-07" db="EMBL/GenBank/DDBJ databases">
        <title>Fungi with potential for degradation of polypropylene.</title>
        <authorList>
            <person name="Gostincar C."/>
        </authorList>
    </citation>
    <scope>NUCLEOTIDE SEQUENCE</scope>
    <source>
        <strain evidence="1">EXF-13308</strain>
    </source>
</reference>
<accession>A0AA38VWR8</accession>
<dbReference type="EMBL" id="JANBVO010000002">
    <property type="protein sequence ID" value="KAJ9156128.1"/>
    <property type="molecule type" value="Genomic_DNA"/>
</dbReference>
<proteinExistence type="predicted"/>
<comment type="caution">
    <text evidence="1">The sequence shown here is derived from an EMBL/GenBank/DDBJ whole genome shotgun (WGS) entry which is preliminary data.</text>
</comment>
<keyword evidence="2" id="KW-1185">Reference proteome</keyword>
<dbReference type="Proteomes" id="UP001174694">
    <property type="component" value="Unassembled WGS sequence"/>
</dbReference>
<name>A0AA38VWR8_9PEZI</name>